<organism evidence="1 2">
    <name type="scientific">Cesiribacter andamanensis AMV16</name>
    <dbReference type="NCBI Taxonomy" id="1279009"/>
    <lineage>
        <taxon>Bacteria</taxon>
        <taxon>Pseudomonadati</taxon>
        <taxon>Bacteroidota</taxon>
        <taxon>Cytophagia</taxon>
        <taxon>Cytophagales</taxon>
        <taxon>Cesiribacteraceae</taxon>
        <taxon>Cesiribacter</taxon>
    </lineage>
</organism>
<evidence type="ECO:0000313" key="2">
    <source>
        <dbReference type="Proteomes" id="UP000011910"/>
    </source>
</evidence>
<comment type="caution">
    <text evidence="1">The sequence shown here is derived from an EMBL/GenBank/DDBJ whole genome shotgun (WGS) entry which is preliminary data.</text>
</comment>
<gene>
    <name evidence="1" type="ORF">ADICEAN_03200</name>
</gene>
<dbReference type="EMBL" id="AODQ01000097">
    <property type="protein sequence ID" value="EMR01681.1"/>
    <property type="molecule type" value="Genomic_DNA"/>
</dbReference>
<evidence type="ECO:0000313" key="1">
    <source>
        <dbReference type="EMBL" id="EMR01681.1"/>
    </source>
</evidence>
<sequence length="197" mass="21670">MLQKKGADQLTAQSGIYQRLSILGIGFDQLPGIGKYPPAALLVYQMGHQYIRAELSIAEHPVAGAGRYFSQGLYAGKKGFQFVKVDFQAQQGRVVALYLQQFPHYGIMAVLQLVELLLYRLAGHRSGKHAQQPVGNSAHGRADQGQGIALLLLAGYQLQYPGNGLGRSYRAAAKFHDFHRQVKKKTFPGQEEGLCMV</sequence>
<dbReference type="Proteomes" id="UP000011910">
    <property type="component" value="Unassembled WGS sequence"/>
</dbReference>
<dbReference type="AlphaFoldDB" id="M7N381"/>
<proteinExistence type="predicted"/>
<accession>M7N381</accession>
<name>M7N381_9BACT</name>
<reference evidence="1 2" key="1">
    <citation type="journal article" date="2013" name="Genome Announc.">
        <title>Draft Genome Sequence of Cesiribacter andamanensis Strain AMV16T, Isolated from a Soil Sample from a Mud Volcano in the Andaman Islands, India.</title>
        <authorList>
            <person name="Shivaji S."/>
            <person name="Ara S."/>
            <person name="Begum Z."/>
            <person name="Srinivas T.N."/>
            <person name="Singh A."/>
            <person name="Kumar Pinnaka A."/>
        </authorList>
    </citation>
    <scope>NUCLEOTIDE SEQUENCE [LARGE SCALE GENOMIC DNA]</scope>
    <source>
        <strain evidence="1 2">AMV16</strain>
    </source>
</reference>
<protein>
    <submittedName>
        <fullName evidence="1">Uncharacterized protein</fullName>
    </submittedName>
</protein>
<keyword evidence="2" id="KW-1185">Reference proteome</keyword>